<dbReference type="PANTHER" id="PTHR30061">
    <property type="entry name" value="MALTOSE-BINDING PERIPLASMIC PROTEIN"/>
    <property type="match status" value="1"/>
</dbReference>
<evidence type="ECO:0000313" key="6">
    <source>
        <dbReference type="Proteomes" id="UP000033457"/>
    </source>
</evidence>
<dbReference type="PANTHER" id="PTHR30061:SF50">
    <property type="entry name" value="MALTOSE_MALTODEXTRIN-BINDING PERIPLASMIC PROTEIN"/>
    <property type="match status" value="1"/>
</dbReference>
<reference evidence="5 6" key="1">
    <citation type="journal article" date="2015" name="Genome Announc.">
        <title>Complete Genome Sequence of Corynebacterium kutscheri DSM 20755, a Corynebacterial Type Strain with Remarkably Low G+C Content of Chromosomal DNA.</title>
        <authorList>
            <person name="Ruckert C."/>
            <person name="Albersmeier A."/>
            <person name="Winkler A."/>
            <person name="Tauch A."/>
        </authorList>
    </citation>
    <scope>NUCLEOTIDE SEQUENCE [LARGE SCALE GENOMIC DNA]</scope>
    <source>
        <strain evidence="5 6">DSM 20755</strain>
    </source>
</reference>
<accession>A0A0F6TCS5</accession>
<keyword evidence="3 4" id="KW-0732">Signal</keyword>
<evidence type="ECO:0000256" key="1">
    <source>
        <dbReference type="ARBA" id="ARBA00008520"/>
    </source>
</evidence>
<keyword evidence="6" id="KW-1185">Reference proteome</keyword>
<dbReference type="GO" id="GO:1901982">
    <property type="term" value="F:maltose binding"/>
    <property type="evidence" value="ECO:0007669"/>
    <property type="project" value="TreeGrafter"/>
</dbReference>
<organism evidence="5 6">
    <name type="scientific">Corynebacterium kutscheri</name>
    <dbReference type="NCBI Taxonomy" id="35755"/>
    <lineage>
        <taxon>Bacteria</taxon>
        <taxon>Bacillati</taxon>
        <taxon>Actinomycetota</taxon>
        <taxon>Actinomycetes</taxon>
        <taxon>Mycobacteriales</taxon>
        <taxon>Corynebacteriaceae</taxon>
        <taxon>Corynebacterium</taxon>
    </lineage>
</organism>
<keyword evidence="2" id="KW-0813">Transport</keyword>
<dbReference type="PROSITE" id="PS51257">
    <property type="entry name" value="PROKAR_LIPOPROTEIN"/>
    <property type="match status" value="1"/>
</dbReference>
<dbReference type="EMBL" id="CP011312">
    <property type="protein sequence ID" value="AKE40584.1"/>
    <property type="molecule type" value="Genomic_DNA"/>
</dbReference>
<protein>
    <submittedName>
        <fullName evidence="5">Carbohydrate ABC transporter substrate-binding protein, CUT1 family</fullName>
    </submittedName>
</protein>
<comment type="similarity">
    <text evidence="1">Belongs to the bacterial solute-binding protein 1 family.</text>
</comment>
<dbReference type="InterPro" id="IPR006059">
    <property type="entry name" value="SBP"/>
</dbReference>
<dbReference type="GO" id="GO:0015768">
    <property type="term" value="P:maltose transport"/>
    <property type="evidence" value="ECO:0007669"/>
    <property type="project" value="TreeGrafter"/>
</dbReference>
<dbReference type="CDD" id="cd13655">
    <property type="entry name" value="PBP2_oligosaccharide_1"/>
    <property type="match status" value="1"/>
</dbReference>
<feature type="signal peptide" evidence="4">
    <location>
        <begin position="1"/>
        <end position="22"/>
    </location>
</feature>
<evidence type="ECO:0000256" key="2">
    <source>
        <dbReference type="ARBA" id="ARBA00022448"/>
    </source>
</evidence>
<name>A0A0F6TCS5_9CORY</name>
<dbReference type="AlphaFoldDB" id="A0A0F6TCS5"/>
<proteinExistence type="inferred from homology"/>
<feature type="chain" id="PRO_5043120053" evidence="4">
    <location>
        <begin position="23"/>
        <end position="416"/>
    </location>
</feature>
<dbReference type="OrthoDB" id="9764072at2"/>
<dbReference type="STRING" id="35755.UL82_01780"/>
<evidence type="ECO:0000256" key="4">
    <source>
        <dbReference type="SAM" id="SignalP"/>
    </source>
</evidence>
<sequence length="416" mass="43955">MVHTKKLIAVLGVAALGLSACSSDSSSSSASSDSSSGEKTQNVTLAVWTAQEEQSDSNSWLQTMQREFEKQNPNYNITWKNSVVPAADAGTTVNQDPSAAADVYVFANDQLGALLDSGAIGALSDDGQAQLNEQGSETMVASVTGQDGDVYGLPYEPNTWFMYYNKSKLSEDDVKSFDTMLEKARVSFPMSNSWYLPAFYAAAGATFFGEDGLDKDAGINLGDRATEVTEYLTTVVSNPNFVNDVDGAGIGGLANGNVDVVFSGAWDAKNVQEALGDNYGVASLPTYTLGGEELQLKAFSGSKAVAYNPNTANPRVASEFAAFLASSDSQLTHFELNGVIPADKTLAADSTISSDPVSVALLETVSDASILQPTFKAMSQFWDPTENFGKALVNKEVTAANAAEKIDALSTSLKQL</sequence>
<gene>
    <name evidence="5" type="ORF">UL82_01780</name>
</gene>
<dbReference type="RefSeq" id="WP_046441062.1">
    <property type="nucleotide sequence ID" value="NZ_CP011312.1"/>
</dbReference>
<dbReference type="HOGENOM" id="CLU_031285_17_3_11"/>
<dbReference type="Proteomes" id="UP000033457">
    <property type="component" value="Chromosome"/>
</dbReference>
<dbReference type="GO" id="GO:0042956">
    <property type="term" value="P:maltodextrin transmembrane transport"/>
    <property type="evidence" value="ECO:0007669"/>
    <property type="project" value="TreeGrafter"/>
</dbReference>
<dbReference type="Gene3D" id="3.40.190.10">
    <property type="entry name" value="Periplasmic binding protein-like II"/>
    <property type="match status" value="2"/>
</dbReference>
<dbReference type="KEGG" id="cku:UL82_01780"/>
<dbReference type="SUPFAM" id="SSF53850">
    <property type="entry name" value="Periplasmic binding protein-like II"/>
    <property type="match status" value="1"/>
</dbReference>
<evidence type="ECO:0000256" key="3">
    <source>
        <dbReference type="ARBA" id="ARBA00022729"/>
    </source>
</evidence>
<dbReference type="GO" id="GO:0055052">
    <property type="term" value="C:ATP-binding cassette (ABC) transporter complex, substrate-binding subunit-containing"/>
    <property type="evidence" value="ECO:0007669"/>
    <property type="project" value="TreeGrafter"/>
</dbReference>
<dbReference type="Pfam" id="PF13416">
    <property type="entry name" value="SBP_bac_8"/>
    <property type="match status" value="1"/>
</dbReference>
<evidence type="ECO:0000313" key="5">
    <source>
        <dbReference type="EMBL" id="AKE40584.1"/>
    </source>
</evidence>